<dbReference type="PANTHER" id="PTHR43298">
    <property type="entry name" value="MULTIDRUG RESISTANCE PROTEIN NORM-RELATED"/>
    <property type="match status" value="1"/>
</dbReference>
<keyword evidence="1" id="KW-0813">Transport</keyword>
<feature type="transmembrane region" description="Helical" evidence="2">
    <location>
        <begin position="205"/>
        <end position="226"/>
    </location>
</feature>
<gene>
    <name evidence="3" type="ORF">VITU9109_16013</name>
</gene>
<organism evidence="3 4">
    <name type="scientific">Vibrio tubiashii ATCC 19109</name>
    <dbReference type="NCBI Taxonomy" id="1051646"/>
    <lineage>
        <taxon>Bacteria</taxon>
        <taxon>Pseudomonadati</taxon>
        <taxon>Pseudomonadota</taxon>
        <taxon>Gammaproteobacteria</taxon>
        <taxon>Vibrionales</taxon>
        <taxon>Vibrionaceae</taxon>
        <taxon>Vibrio</taxon>
        <taxon>Vibrio oreintalis group</taxon>
    </lineage>
</organism>
<evidence type="ECO:0000256" key="1">
    <source>
        <dbReference type="ARBA" id="ARBA00022448"/>
    </source>
</evidence>
<sequence length="467" mass="50165">MSFERQSDNPYLYVIMITRLPMKKILSLAIPLIISQMISMALVLTDVWMMSRLSVSAIAAGGLGASIYSFVFIVASSTVGCVANLIAIAYGQRIARPEFGNQQIRLAVKGAVLLSVILSLVLSISFMFVPQLLAIANQPSELAAPAMQYVDTLKWAMLPSLLLLVLRGLTSAFGNVRSIMVMSLLTVALNVPISYVLAFTMDLGLAGLGAGTALAAFIVMIGYAVWVFKRPEYASFAPWLNKDEYSLSLLTPLLAMGLPIALAALLEHGLIYGGTLMAGTISIAALALHQILLQCLSFTWNINFGFSQAAAILVGQDFGAENYDGIKRTALRSFGITTVLSIILAGGFMLWPELIAGMFNLDGELTHLLAMVLWVVALSFIVDAWQLLAINLLRGMKIVMGPTIMTAIGYWVFGLPAAWLLMPHFELAGIWGGIGIGLGVTGVLLLAQLLMAIKKQRNTDSLAVAMG</sequence>
<evidence type="ECO:0000313" key="3">
    <source>
        <dbReference type="EMBL" id="EGU58018.1"/>
    </source>
</evidence>
<feature type="transmembrane region" description="Helical" evidence="2">
    <location>
        <begin position="404"/>
        <end position="422"/>
    </location>
</feature>
<accession>A0ABP2LPQ1</accession>
<keyword evidence="2" id="KW-0472">Membrane</keyword>
<feature type="transmembrane region" description="Helical" evidence="2">
    <location>
        <begin position="181"/>
        <end position="199"/>
    </location>
</feature>
<feature type="transmembrane region" description="Helical" evidence="2">
    <location>
        <begin position="271"/>
        <end position="293"/>
    </location>
</feature>
<feature type="transmembrane region" description="Helical" evidence="2">
    <location>
        <begin position="155"/>
        <end position="174"/>
    </location>
</feature>
<keyword evidence="4" id="KW-1185">Reference proteome</keyword>
<feature type="transmembrane region" description="Helical" evidence="2">
    <location>
        <begin position="111"/>
        <end position="135"/>
    </location>
</feature>
<reference evidence="3 4" key="1">
    <citation type="journal article" date="2012" name="Int. J. Syst. Evol. Microbiol.">
        <title>Vibrio caribbeanicus sp. nov., isolated from the marine sponge Scleritoderma cyanea.</title>
        <authorList>
            <person name="Hoffmann M."/>
            <person name="Monday S.R."/>
            <person name="Allard M.W."/>
            <person name="Strain E.A."/>
            <person name="Whittaker P."/>
            <person name="Naum M."/>
            <person name="McCarthy P.J."/>
            <person name="Lopez J.V."/>
            <person name="Fischer M."/>
            <person name="Brown E.W."/>
        </authorList>
    </citation>
    <scope>NUCLEOTIDE SEQUENCE [LARGE SCALE GENOMIC DNA]</scope>
    <source>
        <strain evidence="3 4">ATCC 19109</strain>
    </source>
</reference>
<feature type="transmembrane region" description="Helical" evidence="2">
    <location>
        <begin position="330"/>
        <end position="351"/>
    </location>
</feature>
<dbReference type="NCBIfam" id="TIGR00797">
    <property type="entry name" value="matE"/>
    <property type="match status" value="1"/>
</dbReference>
<evidence type="ECO:0000313" key="4">
    <source>
        <dbReference type="Proteomes" id="UP000003836"/>
    </source>
</evidence>
<dbReference type="Pfam" id="PF01554">
    <property type="entry name" value="MatE"/>
    <property type="match status" value="2"/>
</dbReference>
<feature type="transmembrane region" description="Helical" evidence="2">
    <location>
        <begin position="65"/>
        <end position="90"/>
    </location>
</feature>
<name>A0ABP2LPQ1_9VIBR</name>
<feature type="transmembrane region" description="Helical" evidence="2">
    <location>
        <begin position="25"/>
        <end position="45"/>
    </location>
</feature>
<feature type="transmembrane region" description="Helical" evidence="2">
    <location>
        <begin position="371"/>
        <end position="392"/>
    </location>
</feature>
<keyword evidence="2" id="KW-1133">Transmembrane helix</keyword>
<feature type="transmembrane region" description="Helical" evidence="2">
    <location>
        <begin position="247"/>
        <end position="265"/>
    </location>
</feature>
<comment type="caution">
    <text evidence="3">The sequence shown here is derived from an EMBL/GenBank/DDBJ whole genome shotgun (WGS) entry which is preliminary data.</text>
</comment>
<protein>
    <submittedName>
        <fullName evidence="3">Na(+) driven multidrug efflux pump</fullName>
    </submittedName>
</protein>
<evidence type="ECO:0000256" key="2">
    <source>
        <dbReference type="SAM" id="Phobius"/>
    </source>
</evidence>
<dbReference type="EMBL" id="AFWI01000046">
    <property type="protein sequence ID" value="EGU58018.1"/>
    <property type="molecule type" value="Genomic_DNA"/>
</dbReference>
<dbReference type="PANTHER" id="PTHR43298:SF2">
    <property type="entry name" value="FMN_FAD EXPORTER YEEO-RELATED"/>
    <property type="match status" value="1"/>
</dbReference>
<feature type="transmembrane region" description="Helical" evidence="2">
    <location>
        <begin position="428"/>
        <end position="447"/>
    </location>
</feature>
<dbReference type="InterPro" id="IPR002528">
    <property type="entry name" value="MATE_fam"/>
</dbReference>
<keyword evidence="2" id="KW-0812">Transmembrane</keyword>
<dbReference type="Proteomes" id="UP000003836">
    <property type="component" value="Unassembled WGS sequence"/>
</dbReference>
<dbReference type="InterPro" id="IPR050222">
    <property type="entry name" value="MATE_MdtK"/>
</dbReference>
<proteinExistence type="predicted"/>